<proteinExistence type="predicted"/>
<feature type="signal peptide" evidence="1">
    <location>
        <begin position="1"/>
        <end position="24"/>
    </location>
</feature>
<sequence length="279" mass="29312">MHRILSIFITAVTASIFLVRSSTGEVVEEPRNLQIFSLISRIDLCDGGRRAEKCVEFGGIQLQDGVISSRRLDLKPGTSQNFCLSGLLEGNTDSEPEAIVQCAVTSRNNLGKLTLSIKDAEGTELCVANQRNGRIACVVTSTTDTIVANVASSDSEANRVQIMCVQDGSTACSGDTLEKGVASDTFDLAFGEIKNYCIAVKSGQEVECKTAGVTGGDLSLWVAFGDVGNVPPQPSTETCFANQAGSVEESCKVSQSVGTIVNVQIAATKPSKGVSVTCT</sequence>
<evidence type="ECO:0000313" key="3">
    <source>
        <dbReference type="Proteomes" id="UP000198406"/>
    </source>
</evidence>
<accession>A0A1Z5KDX3</accession>
<evidence type="ECO:0000256" key="1">
    <source>
        <dbReference type="SAM" id="SignalP"/>
    </source>
</evidence>
<reference evidence="2 3" key="1">
    <citation type="journal article" date="2015" name="Plant Cell">
        <title>Oil accumulation by the oleaginous diatom Fistulifera solaris as revealed by the genome and transcriptome.</title>
        <authorList>
            <person name="Tanaka T."/>
            <person name="Maeda Y."/>
            <person name="Veluchamy A."/>
            <person name="Tanaka M."/>
            <person name="Abida H."/>
            <person name="Marechal E."/>
            <person name="Bowler C."/>
            <person name="Muto M."/>
            <person name="Sunaga Y."/>
            <person name="Tanaka M."/>
            <person name="Yoshino T."/>
            <person name="Taniguchi T."/>
            <person name="Fukuda Y."/>
            <person name="Nemoto M."/>
            <person name="Matsumoto M."/>
            <person name="Wong P.S."/>
            <person name="Aburatani S."/>
            <person name="Fujibuchi W."/>
        </authorList>
    </citation>
    <scope>NUCLEOTIDE SEQUENCE [LARGE SCALE GENOMIC DNA]</scope>
    <source>
        <strain evidence="2 3">JPCC DA0580</strain>
    </source>
</reference>
<evidence type="ECO:0000313" key="2">
    <source>
        <dbReference type="EMBL" id="GAX24504.1"/>
    </source>
</evidence>
<protein>
    <submittedName>
        <fullName evidence="2">Uncharacterized protein</fullName>
    </submittedName>
</protein>
<dbReference type="InParanoid" id="A0A1Z5KDX3"/>
<dbReference type="EMBL" id="BDSP01000210">
    <property type="protein sequence ID" value="GAX24504.1"/>
    <property type="molecule type" value="Genomic_DNA"/>
</dbReference>
<organism evidence="2 3">
    <name type="scientific">Fistulifera solaris</name>
    <name type="common">Oleaginous diatom</name>
    <dbReference type="NCBI Taxonomy" id="1519565"/>
    <lineage>
        <taxon>Eukaryota</taxon>
        <taxon>Sar</taxon>
        <taxon>Stramenopiles</taxon>
        <taxon>Ochrophyta</taxon>
        <taxon>Bacillariophyta</taxon>
        <taxon>Bacillariophyceae</taxon>
        <taxon>Bacillariophycidae</taxon>
        <taxon>Naviculales</taxon>
        <taxon>Naviculaceae</taxon>
        <taxon>Fistulifera</taxon>
    </lineage>
</organism>
<keyword evidence="1" id="KW-0732">Signal</keyword>
<name>A0A1Z5KDX3_FISSO</name>
<dbReference type="AlphaFoldDB" id="A0A1Z5KDX3"/>
<comment type="caution">
    <text evidence="2">The sequence shown here is derived from an EMBL/GenBank/DDBJ whole genome shotgun (WGS) entry which is preliminary data.</text>
</comment>
<keyword evidence="3" id="KW-1185">Reference proteome</keyword>
<gene>
    <name evidence="2" type="ORF">FisN_18Lh056</name>
</gene>
<dbReference type="Gene3D" id="2.60.120.380">
    <property type="match status" value="1"/>
</dbReference>
<feature type="chain" id="PRO_5011966977" evidence="1">
    <location>
        <begin position="25"/>
        <end position="279"/>
    </location>
</feature>
<dbReference type="Proteomes" id="UP000198406">
    <property type="component" value="Unassembled WGS sequence"/>
</dbReference>